<evidence type="ECO:0000313" key="2">
    <source>
        <dbReference type="EMBL" id="DAD91903.1"/>
    </source>
</evidence>
<accession>A0A8S5NBZ7</accession>
<organism evidence="2">
    <name type="scientific">Myoviridae sp. ctKZW4</name>
    <dbReference type="NCBI Taxonomy" id="2826639"/>
    <lineage>
        <taxon>Viruses</taxon>
        <taxon>Duplodnaviria</taxon>
        <taxon>Heunggongvirae</taxon>
        <taxon>Uroviricota</taxon>
        <taxon>Caudoviricetes</taxon>
    </lineage>
</organism>
<reference evidence="2" key="1">
    <citation type="journal article" date="2021" name="Proc. Natl. Acad. Sci. U.S.A.">
        <title>A Catalog of Tens of Thousands of Viruses from Human Metagenomes Reveals Hidden Associations with Chronic Diseases.</title>
        <authorList>
            <person name="Tisza M.J."/>
            <person name="Buck C.B."/>
        </authorList>
    </citation>
    <scope>NUCLEOTIDE SEQUENCE</scope>
    <source>
        <strain evidence="2">CtKZW4</strain>
    </source>
</reference>
<dbReference type="InterPro" id="IPR040788">
    <property type="entry name" value="HEPN_MAE_28990"/>
</dbReference>
<sequence length="220" mass="25930">MKYEKLEKDINKDLSWRRQEFTEFHFLLQDGEVSSYRKEVMLKASIALLYSHWEGHVKYSARKYIEYISEQKLPVGDLTENFKQIFLPAYFYDKTLNLQKIQSQQMLHDFFNKNETLFKVDSEKTISTKSNLNSDVTTEILMQLGFDATLFDAHKTFIDEQLLASRNAISHGDKTSISRHNLNNIYEQIKKHLLNMIETFDNHILDSASNKLYLKANQSE</sequence>
<feature type="domain" description="MAE-28990/MAE-18760-like HEPN" evidence="1">
    <location>
        <begin position="7"/>
        <end position="213"/>
    </location>
</feature>
<dbReference type="EMBL" id="BK015123">
    <property type="protein sequence ID" value="DAD91903.1"/>
    <property type="molecule type" value="Genomic_DNA"/>
</dbReference>
<name>A0A8S5NBZ7_9CAUD</name>
<evidence type="ECO:0000259" key="1">
    <source>
        <dbReference type="Pfam" id="PF18737"/>
    </source>
</evidence>
<proteinExistence type="predicted"/>
<protein>
    <recommendedName>
        <fullName evidence="1">MAE-28990/MAE-18760-like HEPN domain-containing protein</fullName>
    </recommendedName>
</protein>
<dbReference type="Pfam" id="PF18737">
    <property type="entry name" value="HEPN_MAE_28990"/>
    <property type="match status" value="1"/>
</dbReference>